<sequence length="125" mass="13901">MVEQDENPGMFWLFFSPSGRLGRLPYGLAILFWMVLPGVAISQMMANEHNDPALALWTLALVIVSLMSVVSFFMLSVKRVHDMGFAGIFALLTFVPVVSFFAVVAFLFWPSPGPNEFGNSTNRPK</sequence>
<evidence type="ECO:0000313" key="3">
    <source>
        <dbReference type="Proteomes" id="UP000633219"/>
    </source>
</evidence>
<keyword evidence="1" id="KW-0472">Membrane</keyword>
<accession>A0A936YQA5</accession>
<keyword evidence="1" id="KW-1133">Transmembrane helix</keyword>
<organism evidence="2 3">
    <name type="scientific">Rhizobium setariae</name>
    <dbReference type="NCBI Taxonomy" id="2801340"/>
    <lineage>
        <taxon>Bacteria</taxon>
        <taxon>Pseudomonadati</taxon>
        <taxon>Pseudomonadota</taxon>
        <taxon>Alphaproteobacteria</taxon>
        <taxon>Hyphomicrobiales</taxon>
        <taxon>Rhizobiaceae</taxon>
        <taxon>Rhizobium/Agrobacterium group</taxon>
        <taxon>Rhizobium</taxon>
    </lineage>
</organism>
<dbReference type="Pfam" id="PF05656">
    <property type="entry name" value="DUF805"/>
    <property type="match status" value="1"/>
</dbReference>
<dbReference type="EMBL" id="JAEQNC010000001">
    <property type="protein sequence ID" value="MBL0370425.1"/>
    <property type="molecule type" value="Genomic_DNA"/>
</dbReference>
<evidence type="ECO:0000313" key="2">
    <source>
        <dbReference type="EMBL" id="MBL0370425.1"/>
    </source>
</evidence>
<keyword evidence="1" id="KW-0812">Transmembrane</keyword>
<gene>
    <name evidence="2" type="ORF">JJB09_00140</name>
</gene>
<proteinExistence type="predicted"/>
<dbReference type="Proteomes" id="UP000633219">
    <property type="component" value="Unassembled WGS sequence"/>
</dbReference>
<comment type="caution">
    <text evidence="2">The sequence shown here is derived from an EMBL/GenBank/DDBJ whole genome shotgun (WGS) entry which is preliminary data.</text>
</comment>
<reference evidence="2" key="1">
    <citation type="submission" date="2021-01" db="EMBL/GenBank/DDBJ databases">
        <title>Rhizobium sp. strain KVB221 16S ribosomal RNA gene Genome sequencing and assembly.</title>
        <authorList>
            <person name="Kang M."/>
        </authorList>
    </citation>
    <scope>NUCLEOTIDE SEQUENCE</scope>
    <source>
        <strain evidence="2">KVB221</strain>
    </source>
</reference>
<feature type="transmembrane region" description="Helical" evidence="1">
    <location>
        <begin position="87"/>
        <end position="109"/>
    </location>
</feature>
<dbReference type="InterPro" id="IPR008523">
    <property type="entry name" value="DUF805"/>
</dbReference>
<evidence type="ECO:0000256" key="1">
    <source>
        <dbReference type="SAM" id="Phobius"/>
    </source>
</evidence>
<dbReference type="PANTHER" id="PTHR34980">
    <property type="entry name" value="INNER MEMBRANE PROTEIN-RELATED-RELATED"/>
    <property type="match status" value="1"/>
</dbReference>
<keyword evidence="3" id="KW-1185">Reference proteome</keyword>
<dbReference type="RefSeq" id="WP_201651599.1">
    <property type="nucleotide sequence ID" value="NZ_JAEQNC010000001.1"/>
</dbReference>
<dbReference type="AlphaFoldDB" id="A0A936YQA5"/>
<protein>
    <submittedName>
        <fullName evidence="2">DUF805 domain-containing protein</fullName>
    </submittedName>
</protein>
<name>A0A936YQA5_9HYPH</name>
<feature type="transmembrane region" description="Helical" evidence="1">
    <location>
        <begin position="24"/>
        <end position="42"/>
    </location>
</feature>
<dbReference type="GO" id="GO:0005886">
    <property type="term" value="C:plasma membrane"/>
    <property type="evidence" value="ECO:0007669"/>
    <property type="project" value="TreeGrafter"/>
</dbReference>
<feature type="transmembrane region" description="Helical" evidence="1">
    <location>
        <begin position="54"/>
        <end position="75"/>
    </location>
</feature>